<keyword evidence="2 9" id="KW-0723">Serine/threonine-protein kinase</keyword>
<reference evidence="13" key="3">
    <citation type="submission" date="2025-09" db="UniProtKB">
        <authorList>
            <consortium name="Ensembl"/>
        </authorList>
    </citation>
    <scope>IDENTIFICATION</scope>
</reference>
<reference evidence="13" key="1">
    <citation type="submission" date="2019-06" db="EMBL/GenBank/DDBJ databases">
        <authorList>
            <consortium name="Wellcome Sanger Institute Data Sharing"/>
        </authorList>
    </citation>
    <scope>NUCLEOTIDE SEQUENCE [LARGE SCALE GENOMIC DNA]</scope>
</reference>
<keyword evidence="5 9" id="KW-0547">Nucleotide-binding</keyword>
<accession>A0A667ZHQ3</accession>
<dbReference type="PROSITE" id="PS51285">
    <property type="entry name" value="AGC_KINASE_CTER"/>
    <property type="match status" value="1"/>
</dbReference>
<dbReference type="InterPro" id="IPR036305">
    <property type="entry name" value="RGS_sf"/>
</dbReference>
<dbReference type="PROSITE" id="PS50132">
    <property type="entry name" value="RGS"/>
    <property type="match status" value="1"/>
</dbReference>
<dbReference type="SUPFAM" id="SSF48097">
    <property type="entry name" value="Regulator of G-protein signaling, RGS"/>
    <property type="match status" value="1"/>
</dbReference>
<organism evidence="13 14">
    <name type="scientific">Myripristis murdjan</name>
    <name type="common">pinecone soldierfish</name>
    <dbReference type="NCBI Taxonomy" id="586833"/>
    <lineage>
        <taxon>Eukaryota</taxon>
        <taxon>Metazoa</taxon>
        <taxon>Chordata</taxon>
        <taxon>Craniata</taxon>
        <taxon>Vertebrata</taxon>
        <taxon>Euteleostomi</taxon>
        <taxon>Actinopterygii</taxon>
        <taxon>Neopterygii</taxon>
        <taxon>Teleostei</taxon>
        <taxon>Neoteleostei</taxon>
        <taxon>Acanthomorphata</taxon>
        <taxon>Holocentriformes</taxon>
        <taxon>Holocentridae</taxon>
        <taxon>Myripristis</taxon>
    </lineage>
</organism>
<proteinExistence type="inferred from homology"/>
<name>A0A667ZHQ3_9TELE</name>
<dbReference type="SMART" id="SM00220">
    <property type="entry name" value="S_TKc"/>
    <property type="match status" value="1"/>
</dbReference>
<dbReference type="Proteomes" id="UP000472263">
    <property type="component" value="Chromosome 14"/>
</dbReference>
<dbReference type="EC" id="2.7.11.-" evidence="9"/>
<evidence type="ECO:0000256" key="2">
    <source>
        <dbReference type="ARBA" id="ARBA00022527"/>
    </source>
</evidence>
<dbReference type="SMART" id="SM00133">
    <property type="entry name" value="S_TK_X"/>
    <property type="match status" value="1"/>
</dbReference>
<keyword evidence="7 9" id="KW-0067">ATP-binding</keyword>
<dbReference type="FunFam" id="1.10.510.10:FF:000074">
    <property type="entry name" value="G protein-coupled receptor kinase"/>
    <property type="match status" value="1"/>
</dbReference>
<dbReference type="GO" id="GO:0005524">
    <property type="term" value="F:ATP binding"/>
    <property type="evidence" value="ECO:0007669"/>
    <property type="project" value="UniProtKB-KW"/>
</dbReference>
<evidence type="ECO:0000259" key="12">
    <source>
        <dbReference type="PROSITE" id="PS51285"/>
    </source>
</evidence>
<evidence type="ECO:0000256" key="1">
    <source>
        <dbReference type="ARBA" id="ARBA00009793"/>
    </source>
</evidence>
<evidence type="ECO:0000256" key="5">
    <source>
        <dbReference type="ARBA" id="ARBA00022741"/>
    </source>
</evidence>
<evidence type="ECO:0000256" key="3">
    <source>
        <dbReference type="ARBA" id="ARBA00022553"/>
    </source>
</evidence>
<dbReference type="InterPro" id="IPR000961">
    <property type="entry name" value="AGC-kinase_C"/>
</dbReference>
<evidence type="ECO:0000313" key="14">
    <source>
        <dbReference type="Proteomes" id="UP000472263"/>
    </source>
</evidence>
<feature type="domain" description="RGS" evidence="11">
    <location>
        <begin position="63"/>
        <end position="175"/>
    </location>
</feature>
<sequence length="560" mass="63581">MDIGGLETVVANSAYVSARGSLDGGSAATLRDKKMRAKLNLPHIRNCEHMKTTVDSTFDSMCVKQPIGKRLFQQYLESDANYKNAGQLWKDIEDYNMSLEKDRLQKAQKIVNKYYQSSSKTFCKFLEEKAITRVKEDHKNIQSDLFKESEQQLLKHLESKAVNDFKNSMYFLRYVQFKWLESQPVDEDWFMDFRVLGKGGFGEVHACQAKATGKMYANKKLDKKRLKKRKGYDGAIVEKRILAKVHSRFIVSLAYAFQTKSELCLVMTIMNGGDLRFHIYNVDEKNPGFNETRACFYTAQIILGLEHLHQYRIVYRDLKPENVLLDDAGHVRLSDLGLAVELPPGKDKTTGYAGTPGFMAPELLQKKEYDYSVDYFTLGVTLYEMIAAKGPFRIRGEKVKSAEEVTRRILKDPVNYPPTFSQNCKAICEGLMEKDPGKRLGFKNNECAELKKQPFFSTLNWSRLDVGLVTPPFVPNPKTVYAKDIDDVGAFSTIKGVVLDGKDTMFYNEFATGNIPIPWQEEMIETGVFGELNVWGPDGKLPNDLDPNYVEAKGGGCVIL</sequence>
<dbReference type="PRINTS" id="PR00717">
    <property type="entry name" value="GPCRKINASE"/>
</dbReference>
<dbReference type="PANTHER" id="PTHR24355">
    <property type="entry name" value="G PROTEIN-COUPLED RECEPTOR KINASE/RIBOSOMAL PROTEIN S6 KINASE"/>
    <property type="match status" value="1"/>
</dbReference>
<dbReference type="GO" id="GO:0007165">
    <property type="term" value="P:signal transduction"/>
    <property type="evidence" value="ECO:0007669"/>
    <property type="project" value="InterPro"/>
</dbReference>
<dbReference type="FunCoup" id="A0A667ZHQ3">
    <property type="interactions" value="146"/>
</dbReference>
<evidence type="ECO:0000256" key="4">
    <source>
        <dbReference type="ARBA" id="ARBA00022679"/>
    </source>
</evidence>
<dbReference type="PANTHER" id="PTHR24355:SF23">
    <property type="entry name" value="G PROTEIN-COUPLED RECEPTOR KINASE"/>
    <property type="match status" value="1"/>
</dbReference>
<keyword evidence="14" id="KW-1185">Reference proteome</keyword>
<dbReference type="InterPro" id="IPR000719">
    <property type="entry name" value="Prot_kinase_dom"/>
</dbReference>
<dbReference type="InParanoid" id="A0A667ZHQ3"/>
<dbReference type="Ensembl" id="ENSMMDT00005036113.1">
    <property type="protein sequence ID" value="ENSMMDP00005035339.1"/>
    <property type="gene ID" value="ENSMMDG00005016606.1"/>
</dbReference>
<evidence type="ECO:0000256" key="8">
    <source>
        <dbReference type="PIRSR" id="PIRSR600239-51"/>
    </source>
</evidence>
<evidence type="ECO:0000259" key="11">
    <source>
        <dbReference type="PROSITE" id="PS50132"/>
    </source>
</evidence>
<protein>
    <recommendedName>
        <fullName evidence="9">G protein-coupled receptor kinase</fullName>
        <ecNumber evidence="9">2.7.11.-</ecNumber>
    </recommendedName>
</protein>
<dbReference type="Gene3D" id="1.10.510.10">
    <property type="entry name" value="Transferase(Phosphotransferase) domain 1"/>
    <property type="match status" value="1"/>
</dbReference>
<feature type="domain" description="Protein kinase" evidence="10">
    <location>
        <begin position="190"/>
        <end position="456"/>
    </location>
</feature>
<dbReference type="InterPro" id="IPR011009">
    <property type="entry name" value="Kinase-like_dom_sf"/>
</dbReference>
<dbReference type="SMART" id="SM00315">
    <property type="entry name" value="RGS"/>
    <property type="match status" value="1"/>
</dbReference>
<dbReference type="GO" id="GO:0005737">
    <property type="term" value="C:cytoplasm"/>
    <property type="evidence" value="ECO:0007669"/>
    <property type="project" value="TreeGrafter"/>
</dbReference>
<dbReference type="GO" id="GO:0009966">
    <property type="term" value="P:regulation of signal transduction"/>
    <property type="evidence" value="ECO:0007669"/>
    <property type="project" value="TreeGrafter"/>
</dbReference>
<keyword evidence="4 9" id="KW-0808">Transferase</keyword>
<dbReference type="GeneTree" id="ENSGT00940000165258"/>
<keyword evidence="3" id="KW-0597">Phosphoprotein</keyword>
<dbReference type="Pfam" id="PF00615">
    <property type="entry name" value="RGS"/>
    <property type="match status" value="1"/>
</dbReference>
<evidence type="ECO:0000256" key="7">
    <source>
        <dbReference type="ARBA" id="ARBA00022840"/>
    </source>
</evidence>
<comment type="similarity">
    <text evidence="1 9">Belongs to the protein kinase superfamily. AGC Ser/Thr protein kinase family. GPRK subfamily.</text>
</comment>
<dbReference type="Pfam" id="PF00069">
    <property type="entry name" value="Pkinase"/>
    <property type="match status" value="1"/>
</dbReference>
<dbReference type="GO" id="GO:0050254">
    <property type="term" value="F:rhodopsin kinase activity"/>
    <property type="evidence" value="ECO:0007669"/>
    <property type="project" value="Ensembl"/>
</dbReference>
<feature type="active site" description="Proton acceptor" evidence="8">
    <location>
        <position position="317"/>
    </location>
</feature>
<dbReference type="SUPFAM" id="SSF56112">
    <property type="entry name" value="Protein kinase-like (PK-like)"/>
    <property type="match status" value="1"/>
</dbReference>
<dbReference type="InterPro" id="IPR000239">
    <property type="entry name" value="GPCR_kinase"/>
</dbReference>
<dbReference type="GO" id="GO:0036368">
    <property type="term" value="P:cone photoresponse recovery"/>
    <property type="evidence" value="ECO:0007669"/>
    <property type="project" value="Ensembl"/>
</dbReference>
<evidence type="ECO:0000256" key="9">
    <source>
        <dbReference type="RuleBase" id="RU000308"/>
    </source>
</evidence>
<keyword evidence="6 9" id="KW-0418">Kinase</keyword>
<dbReference type="PROSITE" id="PS50011">
    <property type="entry name" value="PROTEIN_KINASE_DOM"/>
    <property type="match status" value="1"/>
</dbReference>
<dbReference type="AlphaFoldDB" id="A0A667ZHQ3"/>
<reference evidence="13" key="2">
    <citation type="submission" date="2025-08" db="UniProtKB">
        <authorList>
            <consortium name="Ensembl"/>
        </authorList>
    </citation>
    <scope>IDENTIFICATION</scope>
</reference>
<evidence type="ECO:0000259" key="10">
    <source>
        <dbReference type="PROSITE" id="PS50011"/>
    </source>
</evidence>
<feature type="domain" description="AGC-kinase C-terminal" evidence="12">
    <location>
        <begin position="457"/>
        <end position="522"/>
    </location>
</feature>
<dbReference type="Gene3D" id="1.10.167.10">
    <property type="entry name" value="Regulator of G-protein Signalling 4, domain 2"/>
    <property type="match status" value="1"/>
</dbReference>
<dbReference type="Gene3D" id="3.30.200.20">
    <property type="entry name" value="Phosphorylase Kinase, domain 1"/>
    <property type="match status" value="1"/>
</dbReference>
<dbReference type="InterPro" id="IPR016137">
    <property type="entry name" value="RGS"/>
</dbReference>
<dbReference type="InterPro" id="IPR044926">
    <property type="entry name" value="RGS_subdomain_2"/>
</dbReference>
<dbReference type="InterPro" id="IPR008271">
    <property type="entry name" value="Ser/Thr_kinase_AS"/>
</dbReference>
<evidence type="ECO:0000313" key="13">
    <source>
        <dbReference type="Ensembl" id="ENSMMDP00005035339.1"/>
    </source>
</evidence>
<dbReference type="PROSITE" id="PS00108">
    <property type="entry name" value="PROTEIN_KINASE_ST"/>
    <property type="match status" value="1"/>
</dbReference>
<gene>
    <name evidence="13" type="primary">grk1b</name>
</gene>
<evidence type="ECO:0000256" key="6">
    <source>
        <dbReference type="ARBA" id="ARBA00022777"/>
    </source>
</evidence>